<dbReference type="EC" id="2.7.13.3" evidence="3"/>
<dbReference type="EMBL" id="MEUG01000001">
    <property type="protein sequence ID" value="OGC28912.1"/>
    <property type="molecule type" value="Genomic_DNA"/>
</dbReference>
<organism evidence="15 16">
    <name type="scientific">candidate division WOR-1 bacterium RIFOXYC12_FULL_54_18</name>
    <dbReference type="NCBI Taxonomy" id="1802584"/>
    <lineage>
        <taxon>Bacteria</taxon>
        <taxon>Bacillati</taxon>
        <taxon>Saganbacteria</taxon>
    </lineage>
</organism>
<keyword evidence="7" id="KW-0547">Nucleotide-binding</keyword>
<keyword evidence="10 13" id="KW-1133">Transmembrane helix</keyword>
<dbReference type="InterPro" id="IPR004358">
    <property type="entry name" value="Sig_transdc_His_kin-like_C"/>
</dbReference>
<evidence type="ECO:0000256" key="4">
    <source>
        <dbReference type="ARBA" id="ARBA00022553"/>
    </source>
</evidence>
<evidence type="ECO:0000256" key="11">
    <source>
        <dbReference type="ARBA" id="ARBA00023012"/>
    </source>
</evidence>
<dbReference type="InterPro" id="IPR003594">
    <property type="entry name" value="HATPase_dom"/>
</dbReference>
<dbReference type="CDD" id="cd00075">
    <property type="entry name" value="HATPase"/>
    <property type="match status" value="1"/>
</dbReference>
<dbReference type="Gene3D" id="1.10.287.130">
    <property type="match status" value="1"/>
</dbReference>
<dbReference type="InterPro" id="IPR025201">
    <property type="entry name" value="KdpD_TM"/>
</dbReference>
<dbReference type="PROSITE" id="PS50109">
    <property type="entry name" value="HIS_KIN"/>
    <property type="match status" value="1"/>
</dbReference>
<dbReference type="PANTHER" id="PTHR45569:SF1">
    <property type="entry name" value="SENSOR PROTEIN KDPD"/>
    <property type="match status" value="1"/>
</dbReference>
<evidence type="ECO:0000256" key="8">
    <source>
        <dbReference type="ARBA" id="ARBA00022777"/>
    </source>
</evidence>
<dbReference type="Gene3D" id="1.20.120.620">
    <property type="entry name" value="Backbone structure of the membrane domain of e. Coli histidine kinase receptor kdpd"/>
    <property type="match status" value="1"/>
</dbReference>
<gene>
    <name evidence="15" type="ORF">A3K49_04130</name>
</gene>
<dbReference type="PANTHER" id="PTHR45569">
    <property type="entry name" value="SENSOR PROTEIN KDPD"/>
    <property type="match status" value="1"/>
</dbReference>
<protein>
    <recommendedName>
        <fullName evidence="3">histidine kinase</fullName>
        <ecNumber evidence="3">2.7.13.3</ecNumber>
    </recommendedName>
</protein>
<dbReference type="InterPro" id="IPR036890">
    <property type="entry name" value="HATPase_C_sf"/>
</dbReference>
<evidence type="ECO:0000256" key="6">
    <source>
        <dbReference type="ARBA" id="ARBA00022692"/>
    </source>
</evidence>
<dbReference type="InterPro" id="IPR036097">
    <property type="entry name" value="HisK_dim/P_sf"/>
</dbReference>
<sequence>MAAANHLLSPFIGYQSTGLVLLSSVLFLGLFVSFPALILYAGLSALIWNFFFIPPHGTLAIAKPEDLMMNIVYFFAAIVTGYLADKIKKHQKQLALKETREGLYLTIFDSLSHELKTPITSIIGIASTLNTVKEENKKNELSAELADSAERLDRIVTNLLDMSRLASGSISLKKEWQESSEIIQVCLRHLGKKLADHRLAVTTEEQLPLLLIDYVLFEQALSNVLLNAVNYSPKGSTISVHAARRENWLVISVSDNGPGITDKDLPNIFDKFYRSADSPPGGTGLGLAISRSALEISGGKIKARNKKEGGLEVALYWPIDKQPEIKERS</sequence>
<keyword evidence="9" id="KW-0067">ATP-binding</keyword>
<dbReference type="PRINTS" id="PR00344">
    <property type="entry name" value="BCTRLSENSOR"/>
</dbReference>
<dbReference type="InterPro" id="IPR038318">
    <property type="entry name" value="KdpD_sf"/>
</dbReference>
<evidence type="ECO:0000256" key="1">
    <source>
        <dbReference type="ARBA" id="ARBA00000085"/>
    </source>
</evidence>
<dbReference type="Gene3D" id="3.30.565.10">
    <property type="entry name" value="Histidine kinase-like ATPase, C-terminal domain"/>
    <property type="match status" value="1"/>
</dbReference>
<comment type="catalytic activity">
    <reaction evidence="1">
        <text>ATP + protein L-histidine = ADP + protein N-phospho-L-histidine.</text>
        <dbReference type="EC" id="2.7.13.3"/>
    </reaction>
</comment>
<comment type="caution">
    <text evidence="15">The sequence shown here is derived from an EMBL/GenBank/DDBJ whole genome shotgun (WGS) entry which is preliminary data.</text>
</comment>
<evidence type="ECO:0000313" key="16">
    <source>
        <dbReference type="Proteomes" id="UP000178602"/>
    </source>
</evidence>
<evidence type="ECO:0000256" key="12">
    <source>
        <dbReference type="ARBA" id="ARBA00023136"/>
    </source>
</evidence>
<dbReference type="InterPro" id="IPR003661">
    <property type="entry name" value="HisK_dim/P_dom"/>
</dbReference>
<accession>A0A1F4T827</accession>
<dbReference type="SUPFAM" id="SSF55874">
    <property type="entry name" value="ATPase domain of HSP90 chaperone/DNA topoisomerase II/histidine kinase"/>
    <property type="match status" value="1"/>
</dbReference>
<evidence type="ECO:0000259" key="14">
    <source>
        <dbReference type="PROSITE" id="PS50109"/>
    </source>
</evidence>
<keyword evidence="12 13" id="KW-0472">Membrane</keyword>
<dbReference type="Proteomes" id="UP000178602">
    <property type="component" value="Unassembled WGS sequence"/>
</dbReference>
<dbReference type="CDD" id="cd00082">
    <property type="entry name" value="HisKA"/>
    <property type="match status" value="1"/>
</dbReference>
<keyword evidence="6 13" id="KW-0812">Transmembrane</keyword>
<proteinExistence type="predicted"/>
<dbReference type="AlphaFoldDB" id="A0A1F4T827"/>
<dbReference type="Pfam" id="PF02518">
    <property type="entry name" value="HATPase_c"/>
    <property type="match status" value="1"/>
</dbReference>
<name>A0A1F4T827_UNCSA</name>
<evidence type="ECO:0000256" key="3">
    <source>
        <dbReference type="ARBA" id="ARBA00012438"/>
    </source>
</evidence>
<dbReference type="SMART" id="SM00388">
    <property type="entry name" value="HisKA"/>
    <property type="match status" value="1"/>
</dbReference>
<keyword evidence="8" id="KW-0418">Kinase</keyword>
<dbReference type="SMART" id="SM00387">
    <property type="entry name" value="HATPase_c"/>
    <property type="match status" value="1"/>
</dbReference>
<comment type="subcellular location">
    <subcellularLocation>
        <location evidence="2">Membrane</location>
        <topology evidence="2">Multi-pass membrane protein</topology>
    </subcellularLocation>
</comment>
<evidence type="ECO:0000256" key="5">
    <source>
        <dbReference type="ARBA" id="ARBA00022679"/>
    </source>
</evidence>
<evidence type="ECO:0000256" key="2">
    <source>
        <dbReference type="ARBA" id="ARBA00004141"/>
    </source>
</evidence>
<evidence type="ECO:0000256" key="13">
    <source>
        <dbReference type="SAM" id="Phobius"/>
    </source>
</evidence>
<dbReference type="SUPFAM" id="SSF47384">
    <property type="entry name" value="Homodimeric domain of signal transducing histidine kinase"/>
    <property type="match status" value="1"/>
</dbReference>
<feature type="transmembrane region" description="Helical" evidence="13">
    <location>
        <begin position="12"/>
        <end position="32"/>
    </location>
</feature>
<feature type="domain" description="Histidine kinase" evidence="14">
    <location>
        <begin position="110"/>
        <end position="321"/>
    </location>
</feature>
<dbReference type="InterPro" id="IPR005467">
    <property type="entry name" value="His_kinase_dom"/>
</dbReference>
<keyword evidence="11" id="KW-0902">Two-component regulatory system</keyword>
<keyword evidence="4" id="KW-0597">Phosphoprotein</keyword>
<dbReference type="GO" id="GO:0005524">
    <property type="term" value="F:ATP binding"/>
    <property type="evidence" value="ECO:0007669"/>
    <property type="project" value="UniProtKB-KW"/>
</dbReference>
<keyword evidence="5" id="KW-0808">Transferase</keyword>
<dbReference type="Pfam" id="PF00512">
    <property type="entry name" value="HisKA"/>
    <property type="match status" value="1"/>
</dbReference>
<dbReference type="Pfam" id="PF13493">
    <property type="entry name" value="DUF4118"/>
    <property type="match status" value="1"/>
</dbReference>
<evidence type="ECO:0000313" key="15">
    <source>
        <dbReference type="EMBL" id="OGC28912.1"/>
    </source>
</evidence>
<evidence type="ECO:0000256" key="10">
    <source>
        <dbReference type="ARBA" id="ARBA00022989"/>
    </source>
</evidence>
<evidence type="ECO:0000256" key="9">
    <source>
        <dbReference type="ARBA" id="ARBA00022840"/>
    </source>
</evidence>
<evidence type="ECO:0000256" key="7">
    <source>
        <dbReference type="ARBA" id="ARBA00022741"/>
    </source>
</evidence>
<dbReference type="GO" id="GO:0005886">
    <property type="term" value="C:plasma membrane"/>
    <property type="evidence" value="ECO:0007669"/>
    <property type="project" value="TreeGrafter"/>
</dbReference>
<dbReference type="InterPro" id="IPR052023">
    <property type="entry name" value="Histidine_kinase_KdpD"/>
</dbReference>
<dbReference type="GO" id="GO:0000155">
    <property type="term" value="F:phosphorelay sensor kinase activity"/>
    <property type="evidence" value="ECO:0007669"/>
    <property type="project" value="InterPro"/>
</dbReference>
<reference evidence="15 16" key="1">
    <citation type="journal article" date="2016" name="Nat. Commun.">
        <title>Thousands of microbial genomes shed light on interconnected biogeochemical processes in an aquifer system.</title>
        <authorList>
            <person name="Anantharaman K."/>
            <person name="Brown C.T."/>
            <person name="Hug L.A."/>
            <person name="Sharon I."/>
            <person name="Castelle C.J."/>
            <person name="Probst A.J."/>
            <person name="Thomas B.C."/>
            <person name="Singh A."/>
            <person name="Wilkins M.J."/>
            <person name="Karaoz U."/>
            <person name="Brodie E.L."/>
            <person name="Williams K.H."/>
            <person name="Hubbard S.S."/>
            <person name="Banfield J.F."/>
        </authorList>
    </citation>
    <scope>NUCLEOTIDE SEQUENCE [LARGE SCALE GENOMIC DNA]</scope>
</reference>
<feature type="transmembrane region" description="Helical" evidence="13">
    <location>
        <begin position="67"/>
        <end position="84"/>
    </location>
</feature>